<gene>
    <name evidence="5" type="ORF">FHS11_000776</name>
</gene>
<evidence type="ECO:0000313" key="5">
    <source>
        <dbReference type="EMBL" id="MBB3054366.1"/>
    </source>
</evidence>
<dbReference type="PANTHER" id="PTHR43300">
    <property type="entry name" value="ACETYLTRANSFERASE"/>
    <property type="match status" value="1"/>
</dbReference>
<evidence type="ECO:0000256" key="1">
    <source>
        <dbReference type="ARBA" id="ARBA00007274"/>
    </source>
</evidence>
<keyword evidence="6" id="KW-1185">Reference proteome</keyword>
<dbReference type="CDD" id="cd03349">
    <property type="entry name" value="LbH_XAT"/>
    <property type="match status" value="1"/>
</dbReference>
<dbReference type="PROSITE" id="PS00101">
    <property type="entry name" value="HEXAPEP_TRANSFERASES"/>
    <property type="match status" value="1"/>
</dbReference>
<dbReference type="Proteomes" id="UP000539265">
    <property type="component" value="Unassembled WGS sequence"/>
</dbReference>
<protein>
    <submittedName>
        <fullName evidence="5">Acetyltransferase-like isoleucine patch superfamily enzyme</fullName>
    </submittedName>
</protein>
<keyword evidence="2" id="KW-0808">Transferase</keyword>
<dbReference type="InterPro" id="IPR018357">
    <property type="entry name" value="Hexapep_transf_CS"/>
</dbReference>
<comment type="caution">
    <text evidence="5">The sequence shown here is derived from an EMBL/GenBank/DDBJ whole genome shotgun (WGS) entry which is preliminary data.</text>
</comment>
<evidence type="ECO:0000256" key="3">
    <source>
        <dbReference type="ARBA" id="ARBA00022737"/>
    </source>
</evidence>
<evidence type="ECO:0000256" key="4">
    <source>
        <dbReference type="ARBA" id="ARBA00023315"/>
    </source>
</evidence>
<keyword evidence="3" id="KW-0677">Repeat</keyword>
<dbReference type="InterPro" id="IPR050179">
    <property type="entry name" value="Trans_hexapeptide_repeat"/>
</dbReference>
<sequence>MKWIRFSLKIILLPVNNYLRVTFSLIRLKYKNPTMKLVGKVSVSKSSRFGRNNYLALNCTVINTTMGDFSYVGANSFIQNVTVGKFTCIGPNVYIGLGNHPTAEFFSIHPIFYSKLAQAGGITFADDQYFNEYSDSLIGNDVWIGASAIIRGGVMIGNGAVVASGAVVTKDVPPYAIVGGIPAKIIKYRFAEDEIAKLDDLKWWDKDDEWFKHNFKRMHSIKNINHLTGNVR</sequence>
<dbReference type="AlphaFoldDB" id="A0A839S969"/>
<evidence type="ECO:0000313" key="6">
    <source>
        <dbReference type="Proteomes" id="UP000539265"/>
    </source>
</evidence>
<dbReference type="Pfam" id="PF00132">
    <property type="entry name" value="Hexapep"/>
    <property type="match status" value="1"/>
</dbReference>
<comment type="similarity">
    <text evidence="1">Belongs to the transferase hexapeptide repeat family.</text>
</comment>
<dbReference type="InterPro" id="IPR001451">
    <property type="entry name" value="Hexapep"/>
</dbReference>
<dbReference type="RefSeq" id="WP_311732844.1">
    <property type="nucleotide sequence ID" value="NZ_AP017313.1"/>
</dbReference>
<dbReference type="PANTHER" id="PTHR43300:SF11">
    <property type="entry name" value="ACETYLTRANSFERASE RV3034C-RELATED"/>
    <property type="match status" value="1"/>
</dbReference>
<reference evidence="5" key="1">
    <citation type="submission" date="2020-08" db="EMBL/GenBank/DDBJ databases">
        <title>Genomic Encyclopedia of Type Strains, Phase III (KMG-III): the genomes of soil and plant-associated and newly described type strains.</title>
        <authorList>
            <person name="Whitman W."/>
        </authorList>
    </citation>
    <scope>NUCLEOTIDE SEQUENCE [LARGE SCALE GENOMIC DNA]</scope>
    <source>
        <strain evidence="5">CECT 8628</strain>
    </source>
</reference>
<dbReference type="SUPFAM" id="SSF51161">
    <property type="entry name" value="Trimeric LpxA-like enzymes"/>
    <property type="match status" value="1"/>
</dbReference>
<accession>A0A839S969</accession>
<proteinExistence type="inferred from homology"/>
<evidence type="ECO:0000256" key="2">
    <source>
        <dbReference type="ARBA" id="ARBA00022679"/>
    </source>
</evidence>
<dbReference type="GO" id="GO:0016746">
    <property type="term" value="F:acyltransferase activity"/>
    <property type="evidence" value="ECO:0007669"/>
    <property type="project" value="UniProtKB-KW"/>
</dbReference>
<name>A0A839S969_9SPHI</name>
<dbReference type="EMBL" id="JACHWX010000002">
    <property type="protein sequence ID" value="MBB3054366.1"/>
    <property type="molecule type" value="Genomic_DNA"/>
</dbReference>
<dbReference type="InterPro" id="IPR011004">
    <property type="entry name" value="Trimer_LpxA-like_sf"/>
</dbReference>
<dbReference type="Gene3D" id="2.160.10.10">
    <property type="entry name" value="Hexapeptide repeat proteins"/>
    <property type="match status" value="1"/>
</dbReference>
<keyword evidence="4" id="KW-0012">Acyltransferase</keyword>
<organism evidence="5 6">
    <name type="scientific">Mucilaginibacter gotjawali</name>
    <dbReference type="NCBI Taxonomy" id="1550579"/>
    <lineage>
        <taxon>Bacteria</taxon>
        <taxon>Pseudomonadati</taxon>
        <taxon>Bacteroidota</taxon>
        <taxon>Sphingobacteriia</taxon>
        <taxon>Sphingobacteriales</taxon>
        <taxon>Sphingobacteriaceae</taxon>
        <taxon>Mucilaginibacter</taxon>
    </lineage>
</organism>